<sequence>MSCAINLPGYKSAAKFGEQLLAELGLQREIIADADHPALAWRRAGLLRLSGPADGPAQIPPLSLTTAVDGAMLALKASSNFPDRLPQNGALLLGERARLMDLQRAGRTSTGGHCRLLDAADGRIALNLARDDDWELLEAWLEEPASSWENVEQVVHSKSATALVERGIELGLPVAPDELREAKQWFEEITFKSSNKQHKKPLVVDLSSLWAGPLAGNLLHLMGADVIKVESQSRPDGARQGNFEFFNLLNAGKRCATLDFTLPEGRTDLKKLVDAADIVIEASRPRALRQLGIDAEQLLSQQPGKTWVRLTAYGAAENRIGFGDDIGVGAGLSAIMEKAWGKPCFVGDAIADPISGIYAALAVWTKWQQGAGCLLNLSMCDIVRHAMQVEDENIDWSFVATEWQNMAAADSGEFYPMRNTSGVAEELGASISEIMSSLC</sequence>
<keyword evidence="1" id="KW-0808">Transferase</keyword>
<dbReference type="PANTHER" id="PTHR48228:SF7">
    <property type="entry name" value="FATTY ACYL-COA TRANSFERASE RV3272-RELATED"/>
    <property type="match status" value="1"/>
</dbReference>
<reference evidence="1 2" key="1">
    <citation type="submission" date="2020-04" db="EMBL/GenBank/DDBJ databases">
        <title>Genome sequence for Sphingorhabdus sp. strain M1.</title>
        <authorList>
            <person name="Park S.-J."/>
        </authorList>
    </citation>
    <scope>NUCLEOTIDE SEQUENCE [LARGE SCALE GENOMIC DNA]</scope>
    <source>
        <strain evidence="1 2">JK6</strain>
    </source>
</reference>
<organism evidence="1 2">
    <name type="scientific">Parasphingorhabdus halotolerans</name>
    <dbReference type="NCBI Taxonomy" id="2725558"/>
    <lineage>
        <taxon>Bacteria</taxon>
        <taxon>Pseudomonadati</taxon>
        <taxon>Pseudomonadota</taxon>
        <taxon>Alphaproteobacteria</taxon>
        <taxon>Sphingomonadales</taxon>
        <taxon>Sphingomonadaceae</taxon>
        <taxon>Parasphingorhabdus</taxon>
    </lineage>
</organism>
<keyword evidence="2" id="KW-1185">Reference proteome</keyword>
<dbReference type="SUPFAM" id="SSF89796">
    <property type="entry name" value="CoA-transferase family III (CaiB/BaiF)"/>
    <property type="match status" value="1"/>
</dbReference>
<evidence type="ECO:0000313" key="2">
    <source>
        <dbReference type="Proteomes" id="UP000501600"/>
    </source>
</evidence>
<name>A0A6H2DLA4_9SPHN</name>
<dbReference type="PANTHER" id="PTHR48228">
    <property type="entry name" value="SUCCINYL-COA--D-CITRAMALATE COA-TRANSFERASE"/>
    <property type="match status" value="1"/>
</dbReference>
<dbReference type="KEGG" id="phao:HF685_05285"/>
<dbReference type="Proteomes" id="UP000501600">
    <property type="component" value="Chromosome"/>
</dbReference>
<dbReference type="RefSeq" id="WP_168818605.1">
    <property type="nucleotide sequence ID" value="NZ_CP051217.1"/>
</dbReference>
<dbReference type="Pfam" id="PF02515">
    <property type="entry name" value="CoA_transf_3"/>
    <property type="match status" value="1"/>
</dbReference>
<dbReference type="InterPro" id="IPR050509">
    <property type="entry name" value="CoA-transferase_III"/>
</dbReference>
<dbReference type="AlphaFoldDB" id="A0A6H2DLA4"/>
<protein>
    <submittedName>
        <fullName evidence="1">CoA transferase</fullName>
    </submittedName>
</protein>
<dbReference type="Gene3D" id="3.40.50.10540">
    <property type="entry name" value="Crotonobetainyl-coa:carnitine coa-transferase, domain 1"/>
    <property type="match status" value="1"/>
</dbReference>
<proteinExistence type="predicted"/>
<dbReference type="EMBL" id="CP051217">
    <property type="protein sequence ID" value="QJB68763.1"/>
    <property type="molecule type" value="Genomic_DNA"/>
</dbReference>
<gene>
    <name evidence="1" type="ORF">HF685_05285</name>
</gene>
<evidence type="ECO:0000313" key="1">
    <source>
        <dbReference type="EMBL" id="QJB68763.1"/>
    </source>
</evidence>
<dbReference type="GO" id="GO:0016740">
    <property type="term" value="F:transferase activity"/>
    <property type="evidence" value="ECO:0007669"/>
    <property type="project" value="UniProtKB-KW"/>
</dbReference>
<accession>A0A6H2DLA4</accession>
<dbReference type="InterPro" id="IPR023606">
    <property type="entry name" value="CoA-Trfase_III_dom_1_sf"/>
</dbReference>
<dbReference type="InterPro" id="IPR003673">
    <property type="entry name" value="CoA-Trfase_fam_III"/>
</dbReference>